<dbReference type="STRING" id="582899.Hden_2507"/>
<dbReference type="eggNOG" id="ENOG50330NT">
    <property type="taxonomic scope" value="Bacteria"/>
</dbReference>
<organism evidence="2 3">
    <name type="scientific">Hyphomicrobium denitrificans (strain ATCC 51888 / DSM 1869 / NCIMB 11706 / TK 0415)</name>
    <dbReference type="NCBI Taxonomy" id="582899"/>
    <lineage>
        <taxon>Bacteria</taxon>
        <taxon>Pseudomonadati</taxon>
        <taxon>Pseudomonadota</taxon>
        <taxon>Alphaproteobacteria</taxon>
        <taxon>Hyphomicrobiales</taxon>
        <taxon>Hyphomicrobiaceae</taxon>
        <taxon>Hyphomicrobium</taxon>
    </lineage>
</organism>
<dbReference type="HOGENOM" id="CLU_823297_0_0_5"/>
<evidence type="ECO:0000256" key="1">
    <source>
        <dbReference type="SAM" id="SignalP"/>
    </source>
</evidence>
<accession>D8JSK9</accession>
<sequence length="348" mass="35215">MATLCSARTRARGRYLVSIKSALCASVLALGLGGCSSTPSILGGGDSAPQASLTQPSAATPVSSRTAKIQIAPIIGSPDNVARDLQTELSSAIGRNGLTVAASTDATGEYVLRGYIVAAREKTKAKISYIWDVTDQTGKRVHRITGEEVVAGAGKDPWAAVTPPVIQAISDKTAKQIASWLPGAGAIVASNTQAAGTSQSAVPAAPRATYETASTQQPSPTTGSIATSGPVTAIVPAVTGAPGDGGSSLTLAIQRELSKHGMSLANTPDARSYKVEGKVALGATKDGKQPIQIDWNVLDPSGKKLGTVSQKNEVPQGSLDGAWGKTADAAAAAAAQGIIKLLPDKSIN</sequence>
<name>D8JSK9_HYPDA</name>
<dbReference type="OrthoDB" id="7374881at2"/>
<protein>
    <recommendedName>
        <fullName evidence="4">Lipoprotein</fullName>
    </recommendedName>
</protein>
<feature type="signal peptide" evidence="1">
    <location>
        <begin position="1"/>
        <end position="29"/>
    </location>
</feature>
<evidence type="ECO:0000313" key="2">
    <source>
        <dbReference type="EMBL" id="ADJ24303.1"/>
    </source>
</evidence>
<evidence type="ECO:0008006" key="4">
    <source>
        <dbReference type="Google" id="ProtNLM"/>
    </source>
</evidence>
<dbReference type="Proteomes" id="UP000002033">
    <property type="component" value="Chromosome"/>
</dbReference>
<feature type="chain" id="PRO_5003116301" description="Lipoprotein" evidence="1">
    <location>
        <begin position="30"/>
        <end position="348"/>
    </location>
</feature>
<keyword evidence="1" id="KW-0732">Signal</keyword>
<keyword evidence="3" id="KW-1185">Reference proteome</keyword>
<dbReference type="EMBL" id="CP002083">
    <property type="protein sequence ID" value="ADJ24303.1"/>
    <property type="molecule type" value="Genomic_DNA"/>
</dbReference>
<dbReference type="RefSeq" id="WP_013216462.1">
    <property type="nucleotide sequence ID" value="NC_014313.1"/>
</dbReference>
<evidence type="ECO:0000313" key="3">
    <source>
        <dbReference type="Proteomes" id="UP000002033"/>
    </source>
</evidence>
<proteinExistence type="predicted"/>
<reference evidence="3" key="1">
    <citation type="journal article" date="2011" name="J. Bacteriol.">
        <title>Genome sequences of eight morphologically diverse alphaproteobacteria.</title>
        <authorList>
            <consortium name="US DOE Joint Genome Institute"/>
            <person name="Brown P.J."/>
            <person name="Kysela D.T."/>
            <person name="Buechlein A."/>
            <person name="Hemmerich C."/>
            <person name="Brun Y.V."/>
        </authorList>
    </citation>
    <scope>NUCLEOTIDE SEQUENCE [LARGE SCALE GENOMIC DNA]</scope>
    <source>
        <strain evidence="3">ATCC 51888 / DSM 1869 / NCIB 11706 / TK 0415</strain>
    </source>
</reference>
<dbReference type="AlphaFoldDB" id="D8JSK9"/>
<gene>
    <name evidence="2" type="ordered locus">Hden_2507</name>
</gene>
<dbReference type="KEGG" id="hdn:Hden_2507"/>